<name>A0A7C8YNK9_OPUST</name>
<dbReference type="AlphaFoldDB" id="A0A7C8YNK9"/>
<sequence length="101" mass="10387">MKPMLSSHSGIRIPATASIAHLLCINSACANHLSNSGSDPNPRGSKPKSPGRLPSSHSGGELPGNHSGLSGGSGSQTLDIPPLVALTLIFPIPILHFFDFP</sequence>
<evidence type="ECO:0000256" key="1">
    <source>
        <dbReference type="SAM" id="MobiDB-lite"/>
    </source>
</evidence>
<organism evidence="2">
    <name type="scientific">Opuntia streptacantha</name>
    <name type="common">Prickly pear cactus</name>
    <name type="synonym">Opuntia cardona</name>
    <dbReference type="NCBI Taxonomy" id="393608"/>
    <lineage>
        <taxon>Eukaryota</taxon>
        <taxon>Viridiplantae</taxon>
        <taxon>Streptophyta</taxon>
        <taxon>Embryophyta</taxon>
        <taxon>Tracheophyta</taxon>
        <taxon>Spermatophyta</taxon>
        <taxon>Magnoliopsida</taxon>
        <taxon>eudicotyledons</taxon>
        <taxon>Gunneridae</taxon>
        <taxon>Pentapetalae</taxon>
        <taxon>Caryophyllales</taxon>
        <taxon>Cactineae</taxon>
        <taxon>Cactaceae</taxon>
        <taxon>Opuntioideae</taxon>
        <taxon>Opuntia</taxon>
    </lineage>
</organism>
<reference evidence="2" key="2">
    <citation type="submission" date="2020-07" db="EMBL/GenBank/DDBJ databases">
        <authorList>
            <person name="Vera ALvarez R."/>
            <person name="Arias-Moreno D.M."/>
            <person name="Jimenez-Jacinto V."/>
            <person name="Jimenez-Bremont J.F."/>
            <person name="Swaminathan K."/>
            <person name="Moose S.P."/>
            <person name="Guerrero-Gonzalez M.L."/>
            <person name="Marino-Ramirez L."/>
            <person name="Landsman D."/>
            <person name="Rodriguez-Kessler M."/>
            <person name="Delgado-Sanchez P."/>
        </authorList>
    </citation>
    <scope>NUCLEOTIDE SEQUENCE</scope>
    <source>
        <tissue evidence="2">Cladode</tissue>
    </source>
</reference>
<evidence type="ECO:0000313" key="2">
    <source>
        <dbReference type="EMBL" id="MBA4622792.1"/>
    </source>
</evidence>
<dbReference type="EMBL" id="GISG01040261">
    <property type="protein sequence ID" value="MBA4622792.1"/>
    <property type="molecule type" value="Transcribed_RNA"/>
</dbReference>
<feature type="region of interest" description="Disordered" evidence="1">
    <location>
        <begin position="34"/>
        <end position="74"/>
    </location>
</feature>
<accession>A0A7C8YNK9</accession>
<reference evidence="2" key="1">
    <citation type="journal article" date="2013" name="J. Plant Res.">
        <title>Effect of fungi and light on seed germination of three Opuntia species from semiarid lands of central Mexico.</title>
        <authorList>
            <person name="Delgado-Sanchez P."/>
            <person name="Jimenez-Bremont J.F."/>
            <person name="Guerrero-Gonzalez Mde L."/>
            <person name="Flores J."/>
        </authorList>
    </citation>
    <scope>NUCLEOTIDE SEQUENCE</scope>
    <source>
        <tissue evidence="2">Cladode</tissue>
    </source>
</reference>
<protein>
    <submittedName>
        <fullName evidence="2">Uncharacterized protein</fullName>
    </submittedName>
</protein>
<proteinExistence type="predicted"/>